<keyword evidence="4" id="KW-1185">Reference proteome</keyword>
<evidence type="ECO:0000313" key="4">
    <source>
        <dbReference type="Proteomes" id="UP000226192"/>
    </source>
</evidence>
<evidence type="ECO:0000256" key="2">
    <source>
        <dbReference type="SAM" id="SignalP"/>
    </source>
</evidence>
<keyword evidence="2" id="KW-0732">Signal</keyword>
<name>A0A2C5YBM6_9HYPO</name>
<dbReference type="Proteomes" id="UP000226192">
    <property type="component" value="Unassembled WGS sequence"/>
</dbReference>
<evidence type="ECO:0008006" key="5">
    <source>
        <dbReference type="Google" id="ProtNLM"/>
    </source>
</evidence>
<protein>
    <recommendedName>
        <fullName evidence="5">Extracellular membrane protein CFEM domain-containing protein</fullName>
    </recommendedName>
</protein>
<feature type="signal peptide" evidence="2">
    <location>
        <begin position="1"/>
        <end position="17"/>
    </location>
</feature>
<sequence length="159" mass="16053">MKLFLALALMAAAGVSAQDKNCLANYIVSRCLASEGPKVNDCPAADWDCLCAAHEAVATCYNNCPDDPRAPAARGQVDNFCKNASVYGTKAHAKTSSLTSTRTSSGTTATSTETASATDDSSRSSSSSSRPTSTNAANSLAGSSSGFVMAAAGLLAAVL</sequence>
<reference evidence="3 4" key="1">
    <citation type="submission" date="2017-06" db="EMBL/GenBank/DDBJ databases">
        <title>Ant-infecting Ophiocordyceps genomes reveal a high diversity of potential behavioral manipulation genes and a possible major role for enterotoxins.</title>
        <authorList>
            <person name="De Bekker C."/>
            <person name="Evans H.C."/>
            <person name="Brachmann A."/>
            <person name="Hughes D.P."/>
        </authorList>
    </citation>
    <scope>NUCLEOTIDE SEQUENCE [LARGE SCALE GENOMIC DNA]</scope>
    <source>
        <strain evidence="3 4">Map64</strain>
    </source>
</reference>
<dbReference type="AlphaFoldDB" id="A0A2C5YBM6"/>
<gene>
    <name evidence="3" type="ORF">CDD81_5257</name>
</gene>
<comment type="caution">
    <text evidence="3">The sequence shown here is derived from an EMBL/GenBank/DDBJ whole genome shotgun (WGS) entry which is preliminary data.</text>
</comment>
<feature type="region of interest" description="Disordered" evidence="1">
    <location>
        <begin position="91"/>
        <end position="139"/>
    </location>
</feature>
<proteinExistence type="predicted"/>
<evidence type="ECO:0000256" key="1">
    <source>
        <dbReference type="SAM" id="MobiDB-lite"/>
    </source>
</evidence>
<accession>A0A2C5YBM6</accession>
<dbReference type="STRING" id="1399860.A0A2C5YBM6"/>
<feature type="chain" id="PRO_5012519035" description="Extracellular membrane protein CFEM domain-containing protein" evidence="2">
    <location>
        <begin position="18"/>
        <end position="159"/>
    </location>
</feature>
<evidence type="ECO:0000313" key="3">
    <source>
        <dbReference type="EMBL" id="PHH66905.1"/>
    </source>
</evidence>
<dbReference type="EMBL" id="NJET01000004">
    <property type="protein sequence ID" value="PHH66905.1"/>
    <property type="molecule type" value="Genomic_DNA"/>
</dbReference>
<feature type="compositionally biased region" description="Low complexity" evidence="1">
    <location>
        <begin position="95"/>
        <end position="139"/>
    </location>
</feature>
<organism evidence="3 4">
    <name type="scientific">Ophiocordyceps australis</name>
    <dbReference type="NCBI Taxonomy" id="1399860"/>
    <lineage>
        <taxon>Eukaryota</taxon>
        <taxon>Fungi</taxon>
        <taxon>Dikarya</taxon>
        <taxon>Ascomycota</taxon>
        <taxon>Pezizomycotina</taxon>
        <taxon>Sordariomycetes</taxon>
        <taxon>Hypocreomycetidae</taxon>
        <taxon>Hypocreales</taxon>
        <taxon>Ophiocordycipitaceae</taxon>
        <taxon>Ophiocordyceps</taxon>
    </lineage>
</organism>
<dbReference type="OrthoDB" id="2507140at2759"/>